<reference evidence="2" key="1">
    <citation type="journal article" date="2023" name="G3 (Bethesda)">
        <title>Whole genome assembly and annotation of the endangered Caribbean coral Acropora cervicornis.</title>
        <authorList>
            <person name="Selwyn J.D."/>
            <person name="Vollmer S.V."/>
        </authorList>
    </citation>
    <scope>NUCLEOTIDE SEQUENCE</scope>
    <source>
        <strain evidence="2">K2</strain>
    </source>
</reference>
<accession>A0AAD9UZQ1</accession>
<keyword evidence="1" id="KW-1133">Transmembrane helix</keyword>
<sequence length="82" mass="9117">MAVYDSWTLLEGTVCQVDKDLRQISLPSTLSKLVEGFMVEISLKPVVLITLDPSQYGFIAGSSTTFALISMFHHWLSTTGRH</sequence>
<name>A0AAD9UZQ1_ACRCE</name>
<keyword evidence="3" id="KW-1185">Reference proteome</keyword>
<dbReference type="Proteomes" id="UP001249851">
    <property type="component" value="Unassembled WGS sequence"/>
</dbReference>
<reference evidence="2" key="2">
    <citation type="journal article" date="2023" name="Science">
        <title>Genomic signatures of disease resistance in endangered staghorn corals.</title>
        <authorList>
            <person name="Vollmer S.V."/>
            <person name="Selwyn J.D."/>
            <person name="Despard B.A."/>
            <person name="Roesel C.L."/>
        </authorList>
    </citation>
    <scope>NUCLEOTIDE SEQUENCE</scope>
    <source>
        <strain evidence="2">K2</strain>
    </source>
</reference>
<evidence type="ECO:0000313" key="3">
    <source>
        <dbReference type="Proteomes" id="UP001249851"/>
    </source>
</evidence>
<keyword evidence="1" id="KW-0812">Transmembrane</keyword>
<comment type="caution">
    <text evidence="2">The sequence shown here is derived from an EMBL/GenBank/DDBJ whole genome shotgun (WGS) entry which is preliminary data.</text>
</comment>
<gene>
    <name evidence="2" type="ORF">P5673_022563</name>
</gene>
<proteinExistence type="predicted"/>
<dbReference type="EMBL" id="JARQWQ010000060">
    <property type="protein sequence ID" value="KAK2555888.1"/>
    <property type="molecule type" value="Genomic_DNA"/>
</dbReference>
<dbReference type="AlphaFoldDB" id="A0AAD9UZQ1"/>
<protein>
    <submittedName>
        <fullName evidence="2">Uncharacterized protein</fullName>
    </submittedName>
</protein>
<evidence type="ECO:0000313" key="2">
    <source>
        <dbReference type="EMBL" id="KAK2555888.1"/>
    </source>
</evidence>
<keyword evidence="1" id="KW-0472">Membrane</keyword>
<evidence type="ECO:0000256" key="1">
    <source>
        <dbReference type="SAM" id="Phobius"/>
    </source>
</evidence>
<organism evidence="2 3">
    <name type="scientific">Acropora cervicornis</name>
    <name type="common">Staghorn coral</name>
    <dbReference type="NCBI Taxonomy" id="6130"/>
    <lineage>
        <taxon>Eukaryota</taxon>
        <taxon>Metazoa</taxon>
        <taxon>Cnidaria</taxon>
        <taxon>Anthozoa</taxon>
        <taxon>Hexacorallia</taxon>
        <taxon>Scleractinia</taxon>
        <taxon>Astrocoeniina</taxon>
        <taxon>Acroporidae</taxon>
        <taxon>Acropora</taxon>
    </lineage>
</organism>
<feature type="transmembrane region" description="Helical" evidence="1">
    <location>
        <begin position="56"/>
        <end position="76"/>
    </location>
</feature>